<organism evidence="2">
    <name type="scientific">uncultured Caudovirales phage</name>
    <dbReference type="NCBI Taxonomy" id="2100421"/>
    <lineage>
        <taxon>Viruses</taxon>
        <taxon>Duplodnaviria</taxon>
        <taxon>Heunggongvirae</taxon>
        <taxon>Uroviricota</taxon>
        <taxon>Caudoviricetes</taxon>
        <taxon>Peduoviridae</taxon>
        <taxon>Maltschvirus</taxon>
        <taxon>Maltschvirus maltsch</taxon>
    </lineage>
</organism>
<evidence type="ECO:0000313" key="2">
    <source>
        <dbReference type="EMBL" id="CAB4124696.1"/>
    </source>
</evidence>
<sequence length="105" mass="11449">MASELNEDLSAVLATALDLVTKERAEQHGDAICQFEQIAAFWSVYLSGHGLLPYGDIKAHHVAQMMVLMKVSRTVLGSFNQDNYTDQAGYSALAFAVQKAQTNAD</sequence>
<name>A0A6J5KU96_9CAUD</name>
<accession>A0A6J5KU96</accession>
<dbReference type="Pfam" id="PF19905">
    <property type="entry name" value="DUF6378"/>
    <property type="match status" value="1"/>
</dbReference>
<reference evidence="2" key="1">
    <citation type="submission" date="2020-04" db="EMBL/GenBank/DDBJ databases">
        <authorList>
            <person name="Chiriac C."/>
            <person name="Salcher M."/>
            <person name="Ghai R."/>
            <person name="Kavagutti S V."/>
        </authorList>
    </citation>
    <scope>NUCLEOTIDE SEQUENCE</scope>
</reference>
<protein>
    <recommendedName>
        <fullName evidence="1">DUF6378 domain-containing protein</fullName>
    </recommendedName>
</protein>
<feature type="domain" description="DUF6378" evidence="1">
    <location>
        <begin position="12"/>
        <end position="97"/>
    </location>
</feature>
<proteinExistence type="predicted"/>
<evidence type="ECO:0000259" key="1">
    <source>
        <dbReference type="Pfam" id="PF19905"/>
    </source>
</evidence>
<dbReference type="EMBL" id="LR796182">
    <property type="protein sequence ID" value="CAB4124696.1"/>
    <property type="molecule type" value="Genomic_DNA"/>
</dbReference>
<dbReference type="InterPro" id="IPR045958">
    <property type="entry name" value="DUF6378"/>
</dbReference>
<gene>
    <name evidence="2" type="ORF">UFOVP62_24</name>
</gene>